<reference evidence="2" key="1">
    <citation type="journal article" date="2021" name="Mol. Plant Microbe Interact.">
        <title>Complete Genome Sequence of the Plant-Pathogenic Fungus Colletotrichum lupini.</title>
        <authorList>
            <person name="Baroncelli R."/>
            <person name="Pensec F."/>
            <person name="Da Lio D."/>
            <person name="Boufleur T."/>
            <person name="Vicente I."/>
            <person name="Sarrocco S."/>
            <person name="Picot A."/>
            <person name="Baraldi E."/>
            <person name="Sukno S."/>
            <person name="Thon M."/>
            <person name="Le Floch G."/>
        </authorList>
    </citation>
    <scope>NUCLEOTIDE SEQUENCE</scope>
    <source>
        <strain evidence="2">IMI 504893</strain>
    </source>
</reference>
<protein>
    <submittedName>
        <fullName evidence="2">Uncharacterized protein</fullName>
    </submittedName>
</protein>
<name>A0A9Q8SZE0_9PEZI</name>
<dbReference type="AlphaFoldDB" id="A0A9Q8SZE0"/>
<feature type="region of interest" description="Disordered" evidence="1">
    <location>
        <begin position="61"/>
        <end position="116"/>
    </location>
</feature>
<dbReference type="RefSeq" id="XP_049147041.1">
    <property type="nucleotide sequence ID" value="XM_049289896.1"/>
</dbReference>
<sequence length="116" mass="12417">MKFPSCHLCPLSGVNFISTPFVTITRPGSGSELSRSSGPSACTGPVICLHSRPQFIENRHGRRLRSRPPGSFTRAENPLSSAFLTPPKYSTSVRDGGDNLAAPSHRSDTASTAVNY</sequence>
<dbReference type="EMBL" id="CP019477">
    <property type="protein sequence ID" value="UQC85427.1"/>
    <property type="molecule type" value="Genomic_DNA"/>
</dbReference>
<keyword evidence="3" id="KW-1185">Reference proteome</keyword>
<evidence type="ECO:0000313" key="2">
    <source>
        <dbReference type="EMBL" id="UQC85427.1"/>
    </source>
</evidence>
<organism evidence="2 3">
    <name type="scientific">Colletotrichum lupini</name>
    <dbReference type="NCBI Taxonomy" id="145971"/>
    <lineage>
        <taxon>Eukaryota</taxon>
        <taxon>Fungi</taxon>
        <taxon>Dikarya</taxon>
        <taxon>Ascomycota</taxon>
        <taxon>Pezizomycotina</taxon>
        <taxon>Sordariomycetes</taxon>
        <taxon>Hypocreomycetidae</taxon>
        <taxon>Glomerellales</taxon>
        <taxon>Glomerellaceae</taxon>
        <taxon>Colletotrichum</taxon>
        <taxon>Colletotrichum acutatum species complex</taxon>
    </lineage>
</organism>
<feature type="compositionally biased region" description="Polar residues" evidence="1">
    <location>
        <begin position="78"/>
        <end position="93"/>
    </location>
</feature>
<dbReference type="KEGG" id="clup:CLUP02_10924"/>
<evidence type="ECO:0000256" key="1">
    <source>
        <dbReference type="SAM" id="MobiDB-lite"/>
    </source>
</evidence>
<accession>A0A9Q8SZE0</accession>
<gene>
    <name evidence="2" type="ORF">CLUP02_10924</name>
</gene>
<evidence type="ECO:0000313" key="3">
    <source>
        <dbReference type="Proteomes" id="UP000830671"/>
    </source>
</evidence>
<proteinExistence type="predicted"/>
<dbReference type="GeneID" id="73344906"/>
<dbReference type="Proteomes" id="UP000830671">
    <property type="component" value="Chromosome 5"/>
</dbReference>